<protein>
    <recommendedName>
        <fullName evidence="4">Reverse transcriptase Ty1/copia-type domain-containing protein</fullName>
    </recommendedName>
</protein>
<dbReference type="EMBL" id="BQNB010021567">
    <property type="protein sequence ID" value="GJU07733.1"/>
    <property type="molecule type" value="Genomic_DNA"/>
</dbReference>
<comment type="caution">
    <text evidence="2">The sequence shown here is derived from an EMBL/GenBank/DDBJ whole genome shotgun (WGS) entry which is preliminary data.</text>
</comment>
<feature type="region of interest" description="Disordered" evidence="1">
    <location>
        <begin position="754"/>
        <end position="810"/>
    </location>
</feature>
<proteinExistence type="predicted"/>
<reference evidence="2" key="1">
    <citation type="journal article" date="2022" name="Int. J. Mol. Sci.">
        <title>Draft Genome of Tanacetum Coccineum: Genomic Comparison of Closely Related Tanacetum-Family Plants.</title>
        <authorList>
            <person name="Yamashiro T."/>
            <person name="Shiraishi A."/>
            <person name="Nakayama K."/>
            <person name="Satake H."/>
        </authorList>
    </citation>
    <scope>NUCLEOTIDE SEQUENCE</scope>
</reference>
<evidence type="ECO:0008006" key="4">
    <source>
        <dbReference type="Google" id="ProtNLM"/>
    </source>
</evidence>
<sequence length="810" mass="90825">MVGCSINVVLILKSSIWQKNEATRKTRRPCWKQQYENFNAFKHRNHLILSFKTGIKSLLVIGKSRLYYSFPESLNVKFFRSLWGGLRNAIHSVKVKKSVGTNNDDKNLAFLTTSGASSTNIINTANPEVRYDNNTKNVSTAIKWDILPENVEHQGVKTTEIGIKVAHQRQGEKFKQTGSQWHSHDSKVTKNIKWDYLGLNLKKLRKKRRGFEFIKIAKFKISKDLDPLLASLEEFKQPEVNEYGPRDSSIKPTTGCDKELDNSKENTDDSLKQQQKTDSSSVNSPLKVDKDWKEKIFFYDEDDVEPIPKVEKKTVIPTATKKKFIKPEKPVRRARGFNAVSPQHVGFGKPHQTNGASPVLQEILLRFCQEEPKRVSQALRDPAWVKAMQEELLQFKLQKVWILVDLPKGYRAIGTKWIFDRPLLMYLQASRPDIMFVVCACARFQELNAVDIKLLSAPVSNKIDAYASTSKQHSLGSCTQLPTSINNIVLQYFLQANSKSKNALLVALVAFLGATGPIVPWPTFSLLKGLLRVTIVVWDDLSLPFVVRLPFCVGAEFLIHQVVGQLNSLIQRLGSGRFDVPINVFRKSTDVLVNLLGFVGNKLGTYQGMLLENVQFNAGTIRPLTFMFHNSILIFLISPCGQYLPRHLLLESSHILAYASGPSSYLTIPPSPKQHLTECRLTLHEVRVKIRARSLHAPSVILVRTVASISIGRVSQKSLVNHYLDGFGSHVVWVGVVNRASVPSVPDTYAVDVSDVPGDGSRVHTHDHDGSEAPDESLDLILSSEPKPLGKHRSPPPPSILSLGESSYPP</sequence>
<feature type="compositionally biased region" description="Basic and acidic residues" evidence="1">
    <location>
        <begin position="256"/>
        <end position="271"/>
    </location>
</feature>
<gene>
    <name evidence="2" type="ORF">Tco_1124163</name>
</gene>
<organism evidence="2 3">
    <name type="scientific">Tanacetum coccineum</name>
    <dbReference type="NCBI Taxonomy" id="301880"/>
    <lineage>
        <taxon>Eukaryota</taxon>
        <taxon>Viridiplantae</taxon>
        <taxon>Streptophyta</taxon>
        <taxon>Embryophyta</taxon>
        <taxon>Tracheophyta</taxon>
        <taxon>Spermatophyta</taxon>
        <taxon>Magnoliopsida</taxon>
        <taxon>eudicotyledons</taxon>
        <taxon>Gunneridae</taxon>
        <taxon>Pentapetalae</taxon>
        <taxon>asterids</taxon>
        <taxon>campanulids</taxon>
        <taxon>Asterales</taxon>
        <taxon>Asteraceae</taxon>
        <taxon>Asteroideae</taxon>
        <taxon>Anthemideae</taxon>
        <taxon>Anthemidinae</taxon>
        <taxon>Tanacetum</taxon>
    </lineage>
</organism>
<feature type="compositionally biased region" description="Basic and acidic residues" evidence="1">
    <location>
        <begin position="761"/>
        <end position="771"/>
    </location>
</feature>
<reference evidence="2" key="2">
    <citation type="submission" date="2022-01" db="EMBL/GenBank/DDBJ databases">
        <authorList>
            <person name="Yamashiro T."/>
            <person name="Shiraishi A."/>
            <person name="Satake H."/>
            <person name="Nakayama K."/>
        </authorList>
    </citation>
    <scope>NUCLEOTIDE SEQUENCE</scope>
</reference>
<feature type="compositionally biased region" description="Polar residues" evidence="1">
    <location>
        <begin position="272"/>
        <end position="284"/>
    </location>
</feature>
<keyword evidence="3" id="KW-1185">Reference proteome</keyword>
<dbReference type="Proteomes" id="UP001151760">
    <property type="component" value="Unassembled WGS sequence"/>
</dbReference>
<feature type="compositionally biased region" description="Basic and acidic residues" evidence="1">
    <location>
        <begin position="240"/>
        <end position="249"/>
    </location>
</feature>
<name>A0ABQ5J5E4_9ASTR</name>
<accession>A0ABQ5J5E4</accession>
<evidence type="ECO:0000313" key="2">
    <source>
        <dbReference type="EMBL" id="GJU07733.1"/>
    </source>
</evidence>
<evidence type="ECO:0000256" key="1">
    <source>
        <dbReference type="SAM" id="MobiDB-lite"/>
    </source>
</evidence>
<feature type="region of interest" description="Disordered" evidence="1">
    <location>
        <begin position="240"/>
        <end position="285"/>
    </location>
</feature>
<evidence type="ECO:0000313" key="3">
    <source>
        <dbReference type="Proteomes" id="UP001151760"/>
    </source>
</evidence>